<dbReference type="GO" id="GO:0035435">
    <property type="term" value="P:phosphate ion transmembrane transport"/>
    <property type="evidence" value="ECO:0007669"/>
    <property type="project" value="InterPro"/>
</dbReference>
<reference evidence="10 11" key="1">
    <citation type="submission" date="2016-10" db="EMBL/GenBank/DDBJ databases">
        <authorList>
            <person name="de Groot N.N."/>
        </authorList>
    </citation>
    <scope>NUCLEOTIDE SEQUENCE [LARGE SCALE GENOMIC DNA]</scope>
    <source>
        <strain evidence="10 11">NE2</strain>
    </source>
</reference>
<keyword evidence="5 7" id="KW-0813">Transport</keyword>
<organism evidence="10 11">
    <name type="scientific">Methylocapsa palsarum</name>
    <dbReference type="NCBI Taxonomy" id="1612308"/>
    <lineage>
        <taxon>Bacteria</taxon>
        <taxon>Pseudomonadati</taxon>
        <taxon>Pseudomonadota</taxon>
        <taxon>Alphaproteobacteria</taxon>
        <taxon>Hyphomicrobiales</taxon>
        <taxon>Beijerinckiaceae</taxon>
        <taxon>Methylocapsa</taxon>
    </lineage>
</organism>
<dbReference type="EMBL" id="FOSN01000004">
    <property type="protein sequence ID" value="SFK24928.1"/>
    <property type="molecule type" value="Genomic_DNA"/>
</dbReference>
<comment type="subunit">
    <text evidence="3 7">The complex is composed of two ATP-binding proteins (PstB), two transmembrane proteins (PstC and PstA) and a solute-binding protein (PstS).</text>
</comment>
<dbReference type="InterPro" id="IPR024370">
    <property type="entry name" value="PBP_domain"/>
</dbReference>
<evidence type="ECO:0000256" key="8">
    <source>
        <dbReference type="SAM" id="SignalP"/>
    </source>
</evidence>
<feature type="domain" description="PBP" evidence="9">
    <location>
        <begin position="28"/>
        <end position="308"/>
    </location>
</feature>
<dbReference type="PIRSF" id="PIRSF002756">
    <property type="entry name" value="PstS"/>
    <property type="match status" value="1"/>
</dbReference>
<evidence type="ECO:0000313" key="10">
    <source>
        <dbReference type="EMBL" id="SFK24928.1"/>
    </source>
</evidence>
<dbReference type="OrthoDB" id="9801510at2"/>
<accession>A0A1I3XZD1</accession>
<dbReference type="Proteomes" id="UP000198755">
    <property type="component" value="Unassembled WGS sequence"/>
</dbReference>
<evidence type="ECO:0000256" key="5">
    <source>
        <dbReference type="ARBA" id="ARBA00022448"/>
    </source>
</evidence>
<evidence type="ECO:0000256" key="1">
    <source>
        <dbReference type="ARBA" id="ARBA00002841"/>
    </source>
</evidence>
<proteinExistence type="inferred from homology"/>
<dbReference type="STRING" id="1612308.SAMN05444581_104193"/>
<keyword evidence="8" id="KW-0732">Signal</keyword>
<dbReference type="PANTHER" id="PTHR42996">
    <property type="entry name" value="PHOSPHATE-BINDING PROTEIN PSTS"/>
    <property type="match status" value="1"/>
</dbReference>
<gene>
    <name evidence="10" type="ORF">SAMN05444581_104193</name>
</gene>
<dbReference type="GO" id="GO:0042301">
    <property type="term" value="F:phosphate ion binding"/>
    <property type="evidence" value="ECO:0007669"/>
    <property type="project" value="InterPro"/>
</dbReference>
<name>A0A1I3XZD1_9HYPH</name>
<dbReference type="AlphaFoldDB" id="A0A1I3XZD1"/>
<evidence type="ECO:0000313" key="11">
    <source>
        <dbReference type="Proteomes" id="UP000198755"/>
    </source>
</evidence>
<dbReference type="PANTHER" id="PTHR42996:SF1">
    <property type="entry name" value="PHOSPHATE-BINDING PROTEIN PSTS"/>
    <property type="match status" value="1"/>
</dbReference>
<dbReference type="InterPro" id="IPR050962">
    <property type="entry name" value="Phosphate-bind_PstS"/>
</dbReference>
<dbReference type="SUPFAM" id="SSF53850">
    <property type="entry name" value="Periplasmic binding protein-like II"/>
    <property type="match status" value="1"/>
</dbReference>
<sequence length="341" mass="36452">MKHGLILVAAALFSLVCLSADLHAAELRLTGFGASFPYPLYSVWFKEFTKTAHGVTVDYHPNGSGAGIQELINNTADFAASDVAMTPEEIARVGNGVVLLPMTAGEVVLAYNLPDLPTGLKLPRDVYPDIFLGKITNWSDARIAAANPEIRLPDLPITIVRRLDSSGTTYALTKHLSAVNAAFRERVGAGASVPWAPNDKMIAVQKSYGVTALVQQISGAIGYIEWSYAKKAGLPTCVLQNKAGIYVAPGGKGGAAALAGATLPDNLIAWIEDPAEAEAYPIVTFTWMLFYKKQSALKSETLRNLVDYGLTDGQKLAESMGYIPLPSDIVEKVRSASANIR</sequence>
<keyword evidence="11" id="KW-1185">Reference proteome</keyword>
<dbReference type="GO" id="GO:0043190">
    <property type="term" value="C:ATP-binding cassette (ABC) transporter complex"/>
    <property type="evidence" value="ECO:0007669"/>
    <property type="project" value="InterPro"/>
</dbReference>
<feature type="chain" id="PRO_5011796329" description="Phosphate-binding protein PstS" evidence="8">
    <location>
        <begin position="25"/>
        <end position="341"/>
    </location>
</feature>
<feature type="signal peptide" evidence="8">
    <location>
        <begin position="1"/>
        <end position="24"/>
    </location>
</feature>
<dbReference type="NCBIfam" id="TIGR00975">
    <property type="entry name" value="3a0107s03"/>
    <property type="match status" value="1"/>
</dbReference>
<dbReference type="InterPro" id="IPR005673">
    <property type="entry name" value="ABC_phos-bd_PstS"/>
</dbReference>
<evidence type="ECO:0000256" key="4">
    <source>
        <dbReference type="ARBA" id="ARBA00021889"/>
    </source>
</evidence>
<comment type="function">
    <text evidence="1 7">Part of the ABC transporter complex PstSACB involved in phosphate import.</text>
</comment>
<evidence type="ECO:0000256" key="3">
    <source>
        <dbReference type="ARBA" id="ARBA00011529"/>
    </source>
</evidence>
<dbReference type="CDD" id="cd13565">
    <property type="entry name" value="PBP2_PstS"/>
    <property type="match status" value="1"/>
</dbReference>
<dbReference type="RefSeq" id="WP_091680180.1">
    <property type="nucleotide sequence ID" value="NZ_FOSN01000004.1"/>
</dbReference>
<dbReference type="Pfam" id="PF12849">
    <property type="entry name" value="PBP_like_2"/>
    <property type="match status" value="1"/>
</dbReference>
<evidence type="ECO:0000259" key="9">
    <source>
        <dbReference type="Pfam" id="PF12849"/>
    </source>
</evidence>
<protein>
    <recommendedName>
        <fullName evidence="4 7">Phosphate-binding protein PstS</fullName>
    </recommendedName>
</protein>
<evidence type="ECO:0000256" key="7">
    <source>
        <dbReference type="PIRNR" id="PIRNR002756"/>
    </source>
</evidence>
<evidence type="ECO:0000256" key="6">
    <source>
        <dbReference type="ARBA" id="ARBA00022592"/>
    </source>
</evidence>
<keyword evidence="6 7" id="KW-0592">Phosphate transport</keyword>
<evidence type="ECO:0000256" key="2">
    <source>
        <dbReference type="ARBA" id="ARBA00008725"/>
    </source>
</evidence>
<comment type="similarity">
    <text evidence="2 7">Belongs to the PstS family.</text>
</comment>
<dbReference type="Gene3D" id="3.40.190.10">
    <property type="entry name" value="Periplasmic binding protein-like II"/>
    <property type="match status" value="2"/>
</dbReference>